<sequence length="291" mass="30940">MNIVLLPLLFEPRNLTSKATASSSLPPPPPTPPPPPPPLLTWKPMPRTSHSLPAEKQKPQLRRRGSRGERRQNRDRAWRVCSGRQVMQVGWGGGKEEEKGKGDGDEELPPREGTPPIRTVSPFGSIVGPVHPTADLSSRSSTPTPTPNANTTTTSSSATPLPPLNSDHILSALPETAEFDLAAIKAELAGLESKVGKISTTTMTMSTMAGGMGMVDNEESEQEEHRPTLSSFSSFSLPLPPTPSSKSPNAAYISFHRDESGGGTPTSTLASASSYNNNNNTPSLVLGILIL</sequence>
<dbReference type="Proteomes" id="UP001163835">
    <property type="component" value="Unassembled WGS sequence"/>
</dbReference>
<evidence type="ECO:0000313" key="2">
    <source>
        <dbReference type="Proteomes" id="UP001163835"/>
    </source>
</evidence>
<accession>A0ACC1TKA1</accession>
<keyword evidence="2" id="KW-1185">Reference proteome</keyword>
<dbReference type="EMBL" id="MU795670">
    <property type="protein sequence ID" value="KAJ3805160.1"/>
    <property type="molecule type" value="Genomic_DNA"/>
</dbReference>
<organism evidence="1 2">
    <name type="scientific">Lentinula aff. lateritia</name>
    <dbReference type="NCBI Taxonomy" id="2804960"/>
    <lineage>
        <taxon>Eukaryota</taxon>
        <taxon>Fungi</taxon>
        <taxon>Dikarya</taxon>
        <taxon>Basidiomycota</taxon>
        <taxon>Agaricomycotina</taxon>
        <taxon>Agaricomycetes</taxon>
        <taxon>Agaricomycetidae</taxon>
        <taxon>Agaricales</taxon>
        <taxon>Marasmiineae</taxon>
        <taxon>Omphalotaceae</taxon>
        <taxon>Lentinula</taxon>
    </lineage>
</organism>
<evidence type="ECO:0000313" key="1">
    <source>
        <dbReference type="EMBL" id="KAJ3805160.1"/>
    </source>
</evidence>
<reference evidence="1" key="1">
    <citation type="submission" date="2022-09" db="EMBL/GenBank/DDBJ databases">
        <title>A Global Phylogenomic Analysis of the Shiitake Genus Lentinula.</title>
        <authorList>
            <consortium name="DOE Joint Genome Institute"/>
            <person name="Sierra-Patev S."/>
            <person name="Min B."/>
            <person name="Naranjo-Ortiz M."/>
            <person name="Looney B."/>
            <person name="Konkel Z."/>
            <person name="Slot J.C."/>
            <person name="Sakamoto Y."/>
            <person name="Steenwyk J.L."/>
            <person name="Rokas A."/>
            <person name="Carro J."/>
            <person name="Camarero S."/>
            <person name="Ferreira P."/>
            <person name="Molpeceres G."/>
            <person name="Ruiz-Duenas F.J."/>
            <person name="Serrano A."/>
            <person name="Henrissat B."/>
            <person name="Drula E."/>
            <person name="Hughes K.W."/>
            <person name="Mata J.L."/>
            <person name="Ishikawa N.K."/>
            <person name="Vargas-Isla R."/>
            <person name="Ushijima S."/>
            <person name="Smith C.A."/>
            <person name="Ahrendt S."/>
            <person name="Andreopoulos W."/>
            <person name="He G."/>
            <person name="Labutti K."/>
            <person name="Lipzen A."/>
            <person name="Ng V."/>
            <person name="Riley R."/>
            <person name="Sandor L."/>
            <person name="Barry K."/>
            <person name="Martinez A.T."/>
            <person name="Xiao Y."/>
            <person name="Gibbons J.G."/>
            <person name="Terashima K."/>
            <person name="Grigoriev I.V."/>
            <person name="Hibbett D.S."/>
        </authorList>
    </citation>
    <scope>NUCLEOTIDE SEQUENCE</scope>
    <source>
        <strain evidence="1">TMI1499</strain>
    </source>
</reference>
<gene>
    <name evidence="1" type="ORF">F5876DRAFT_82100</name>
</gene>
<protein>
    <submittedName>
        <fullName evidence="1">Uncharacterized protein</fullName>
    </submittedName>
</protein>
<name>A0ACC1TKA1_9AGAR</name>
<comment type="caution">
    <text evidence="1">The sequence shown here is derived from an EMBL/GenBank/DDBJ whole genome shotgun (WGS) entry which is preliminary data.</text>
</comment>
<proteinExistence type="predicted"/>